<evidence type="ECO:0000259" key="8">
    <source>
        <dbReference type="PROSITE" id="PS51007"/>
    </source>
</evidence>
<feature type="chain" id="PRO_5032797127" evidence="7">
    <location>
        <begin position="24"/>
        <end position="141"/>
    </location>
</feature>
<dbReference type="InterPro" id="IPR009056">
    <property type="entry name" value="Cyt_c-like_dom"/>
</dbReference>
<keyword evidence="1" id="KW-0813">Transport</keyword>
<proteinExistence type="predicted"/>
<keyword evidence="3 6" id="KW-0479">Metal-binding</keyword>
<evidence type="ECO:0000256" key="4">
    <source>
        <dbReference type="ARBA" id="ARBA00022982"/>
    </source>
</evidence>
<evidence type="ECO:0000256" key="1">
    <source>
        <dbReference type="ARBA" id="ARBA00022448"/>
    </source>
</evidence>
<evidence type="ECO:0000256" key="6">
    <source>
        <dbReference type="PROSITE-ProRule" id="PRU00433"/>
    </source>
</evidence>
<dbReference type="InterPro" id="IPR036909">
    <property type="entry name" value="Cyt_c-like_dom_sf"/>
</dbReference>
<organism evidence="9 10">
    <name type="scientific">Rubricella aquisinus</name>
    <dbReference type="NCBI Taxonomy" id="2028108"/>
    <lineage>
        <taxon>Bacteria</taxon>
        <taxon>Pseudomonadati</taxon>
        <taxon>Pseudomonadota</taxon>
        <taxon>Alphaproteobacteria</taxon>
        <taxon>Rhodobacterales</taxon>
        <taxon>Paracoccaceae</taxon>
        <taxon>Rubricella</taxon>
    </lineage>
</organism>
<reference evidence="9 10" key="1">
    <citation type="submission" date="2020-08" db="EMBL/GenBank/DDBJ databases">
        <title>Genomic Encyclopedia of Type Strains, Phase IV (KMG-IV): sequencing the most valuable type-strain genomes for metagenomic binning, comparative biology and taxonomic classification.</title>
        <authorList>
            <person name="Goeker M."/>
        </authorList>
    </citation>
    <scope>NUCLEOTIDE SEQUENCE [LARGE SCALE GENOMIC DNA]</scope>
    <source>
        <strain evidence="9 10">DSM 103377</strain>
    </source>
</reference>
<keyword evidence="10" id="KW-1185">Reference proteome</keyword>
<evidence type="ECO:0000313" key="9">
    <source>
        <dbReference type="EMBL" id="MBB5514046.1"/>
    </source>
</evidence>
<dbReference type="SUPFAM" id="SSF46626">
    <property type="entry name" value="Cytochrome c"/>
    <property type="match status" value="1"/>
</dbReference>
<evidence type="ECO:0000256" key="2">
    <source>
        <dbReference type="ARBA" id="ARBA00022617"/>
    </source>
</evidence>
<keyword evidence="4" id="KW-0249">Electron transport</keyword>
<dbReference type="InterPro" id="IPR002327">
    <property type="entry name" value="Cyt_c_1A/1B"/>
</dbReference>
<evidence type="ECO:0000256" key="7">
    <source>
        <dbReference type="SAM" id="SignalP"/>
    </source>
</evidence>
<dbReference type="GO" id="GO:0020037">
    <property type="term" value="F:heme binding"/>
    <property type="evidence" value="ECO:0007669"/>
    <property type="project" value="InterPro"/>
</dbReference>
<keyword evidence="7" id="KW-0732">Signal</keyword>
<evidence type="ECO:0000256" key="5">
    <source>
        <dbReference type="ARBA" id="ARBA00023004"/>
    </source>
</evidence>
<dbReference type="AlphaFoldDB" id="A0A840WWG1"/>
<accession>A0A840WWG1</accession>
<feature type="domain" description="Cytochrome c" evidence="8">
    <location>
        <begin position="25"/>
        <end position="140"/>
    </location>
</feature>
<dbReference type="Gene3D" id="1.10.760.10">
    <property type="entry name" value="Cytochrome c-like domain"/>
    <property type="match status" value="1"/>
</dbReference>
<protein>
    <submittedName>
        <fullName evidence="9">Cytochrome c</fullName>
    </submittedName>
</protein>
<name>A0A840WWG1_9RHOB</name>
<evidence type="ECO:0000313" key="10">
    <source>
        <dbReference type="Proteomes" id="UP000553766"/>
    </source>
</evidence>
<comment type="caution">
    <text evidence="9">The sequence shown here is derived from an EMBL/GenBank/DDBJ whole genome shotgun (WGS) entry which is preliminary data.</text>
</comment>
<evidence type="ECO:0000256" key="3">
    <source>
        <dbReference type="ARBA" id="ARBA00022723"/>
    </source>
</evidence>
<dbReference type="GO" id="GO:0009055">
    <property type="term" value="F:electron transfer activity"/>
    <property type="evidence" value="ECO:0007669"/>
    <property type="project" value="InterPro"/>
</dbReference>
<dbReference type="Proteomes" id="UP000553766">
    <property type="component" value="Unassembled WGS sequence"/>
</dbReference>
<dbReference type="EMBL" id="JACIJS010000001">
    <property type="protein sequence ID" value="MBB5514046.1"/>
    <property type="molecule type" value="Genomic_DNA"/>
</dbReference>
<keyword evidence="5 6" id="KW-0408">Iron</keyword>
<dbReference type="GO" id="GO:0046872">
    <property type="term" value="F:metal ion binding"/>
    <property type="evidence" value="ECO:0007669"/>
    <property type="project" value="UniProtKB-KW"/>
</dbReference>
<feature type="signal peptide" evidence="7">
    <location>
        <begin position="1"/>
        <end position="23"/>
    </location>
</feature>
<dbReference type="PROSITE" id="PS51007">
    <property type="entry name" value="CYTC"/>
    <property type="match status" value="1"/>
</dbReference>
<gene>
    <name evidence="9" type="ORF">FHS89_000044</name>
</gene>
<keyword evidence="2 6" id="KW-0349">Heme</keyword>
<dbReference type="PANTHER" id="PTHR11961">
    <property type="entry name" value="CYTOCHROME C"/>
    <property type="match status" value="1"/>
</dbReference>
<dbReference type="RefSeq" id="WP_246413489.1">
    <property type="nucleotide sequence ID" value="NZ_JACIJS010000001.1"/>
</dbReference>
<sequence length="141" mass="15207">MTFTKMGMIAGAMALMSTGQAFAMGDAAEGEAQFRQCQSCHVVQNEAGETLAGRAGRQGPNLYGVIGRQAGTVEDFRYGPDLVAAGEQGLVWDETNIVAYLEDPTGFLREFTGDNNARSRMSYRMRNGAEDMAAFLATFSQ</sequence>